<feature type="domain" description="3-keto-alpha-glucoside-1,2-lyase/3-keto-2-hydroxy-glucal hydratase" evidence="2">
    <location>
        <begin position="29"/>
        <end position="210"/>
    </location>
</feature>
<reference evidence="3 4" key="1">
    <citation type="submission" date="2017-11" db="EMBL/GenBank/DDBJ databases">
        <title>Taxonomic description and genome sequences of Spirosoma HA7 sp. nov., isolated from pollen microhabitat of Corylus avellana.</title>
        <authorList>
            <person name="Ambika Manirajan B."/>
            <person name="Suarez C."/>
            <person name="Ratering S."/>
            <person name="Geissler-Plaum R."/>
            <person name="Cardinale M."/>
            <person name="Sylvia S."/>
        </authorList>
    </citation>
    <scope>NUCLEOTIDE SEQUENCE [LARGE SCALE GENOMIC DNA]</scope>
    <source>
        <strain evidence="3 4">HA7</strain>
    </source>
</reference>
<dbReference type="GO" id="GO:0016787">
    <property type="term" value="F:hydrolase activity"/>
    <property type="evidence" value="ECO:0007669"/>
    <property type="project" value="InterPro"/>
</dbReference>
<dbReference type="InterPro" id="IPR010496">
    <property type="entry name" value="AL/BT2_dom"/>
</dbReference>
<organism evidence="3 4">
    <name type="scientific">Spirosoma pollinicola</name>
    <dbReference type="NCBI Taxonomy" id="2057025"/>
    <lineage>
        <taxon>Bacteria</taxon>
        <taxon>Pseudomonadati</taxon>
        <taxon>Bacteroidota</taxon>
        <taxon>Cytophagia</taxon>
        <taxon>Cytophagales</taxon>
        <taxon>Cytophagaceae</taxon>
        <taxon>Spirosoma</taxon>
    </lineage>
</organism>
<name>A0A2K8Z4S8_9BACT</name>
<keyword evidence="1" id="KW-0732">Signal</keyword>
<dbReference type="OrthoDB" id="949239at2"/>
<sequence length="214" mass="23876">MRTTSIRFSAAVLLLGLCISFISRPTADGWVSIFDGKTLTGWKLTDESPSTFSVQDGAIVVAGPRAHLFYEGPVNNHNFKNFEWKAQVKTTPGSNSGMFIHTAYQPSGWPSKGYEIQVNQSHTDWRKTGSVYGLQDVKEVFVKDDEWYTEHIIVQGKKVIIKINDKIINDYTEPDSVSNASSTKKLSSGTIALQGHDPKSKVYFKDIMIKVLPD</sequence>
<protein>
    <submittedName>
        <fullName evidence="3">DUF1080 domain-containing protein</fullName>
    </submittedName>
</protein>
<dbReference type="Pfam" id="PF06439">
    <property type="entry name" value="3keto-disac_hyd"/>
    <property type="match status" value="1"/>
</dbReference>
<gene>
    <name evidence="3" type="ORF">CWM47_25105</name>
</gene>
<evidence type="ECO:0000259" key="2">
    <source>
        <dbReference type="Pfam" id="PF06439"/>
    </source>
</evidence>
<proteinExistence type="predicted"/>
<accession>A0A2K8Z4S8</accession>
<evidence type="ECO:0000313" key="3">
    <source>
        <dbReference type="EMBL" id="AUD04829.1"/>
    </source>
</evidence>
<keyword evidence="4" id="KW-1185">Reference proteome</keyword>
<dbReference type="Gene3D" id="2.60.120.560">
    <property type="entry name" value="Exo-inulinase, domain 1"/>
    <property type="match status" value="1"/>
</dbReference>
<dbReference type="RefSeq" id="WP_100991039.1">
    <property type="nucleotide sequence ID" value="NZ_CP025096.1"/>
</dbReference>
<evidence type="ECO:0000313" key="4">
    <source>
        <dbReference type="Proteomes" id="UP000232883"/>
    </source>
</evidence>
<dbReference type="KEGG" id="spir:CWM47_25105"/>
<dbReference type="EMBL" id="CP025096">
    <property type="protein sequence ID" value="AUD04829.1"/>
    <property type="molecule type" value="Genomic_DNA"/>
</dbReference>
<dbReference type="Proteomes" id="UP000232883">
    <property type="component" value="Chromosome"/>
</dbReference>
<feature type="chain" id="PRO_5014940456" evidence="1">
    <location>
        <begin position="28"/>
        <end position="214"/>
    </location>
</feature>
<evidence type="ECO:0000256" key="1">
    <source>
        <dbReference type="SAM" id="SignalP"/>
    </source>
</evidence>
<dbReference type="AlphaFoldDB" id="A0A2K8Z4S8"/>
<feature type="signal peptide" evidence="1">
    <location>
        <begin position="1"/>
        <end position="27"/>
    </location>
</feature>